<keyword evidence="2" id="KW-1185">Reference proteome</keyword>
<organism evidence="1 2">
    <name type="scientific">Halorubrum saccharovorum DSM 1137</name>
    <dbReference type="NCBI Taxonomy" id="1227484"/>
    <lineage>
        <taxon>Archaea</taxon>
        <taxon>Methanobacteriati</taxon>
        <taxon>Methanobacteriota</taxon>
        <taxon>Stenosarchaea group</taxon>
        <taxon>Halobacteria</taxon>
        <taxon>Halobacteriales</taxon>
        <taxon>Haloferacaceae</taxon>
        <taxon>Halorubrum</taxon>
    </lineage>
</organism>
<dbReference type="InterPro" id="IPR055945">
    <property type="entry name" value="DUF7523"/>
</dbReference>
<proteinExistence type="predicted"/>
<protein>
    <submittedName>
        <fullName evidence="1">Uncharacterized protein</fullName>
    </submittedName>
</protein>
<evidence type="ECO:0000313" key="2">
    <source>
        <dbReference type="Proteomes" id="UP000011514"/>
    </source>
</evidence>
<name>M0DT84_9EURY</name>
<dbReference type="STRING" id="1227484.C471_11281"/>
<sequence>MATRAAGPAMSLAAETREAARARPFVLDALRAGVLNHSAAAAWLADDAGLDGDADAIATALRRFREELPDYGTADRAASVSMRSGVAVVDSDEAGADGGDDTDATDPGPLLRVGGAAVVPEGRDTAILATGAVDAAALGAVLRRLAAADVAVEAAGVAAETLVVVVGRRDGATAVRVAEAALAAVPVDEG</sequence>
<dbReference type="Proteomes" id="UP000011514">
    <property type="component" value="Unassembled WGS sequence"/>
</dbReference>
<dbReference type="AlphaFoldDB" id="M0DT84"/>
<accession>M0DT84</accession>
<comment type="caution">
    <text evidence="1">The sequence shown here is derived from an EMBL/GenBank/DDBJ whole genome shotgun (WGS) entry which is preliminary data.</text>
</comment>
<dbReference type="Pfam" id="PF24367">
    <property type="entry name" value="DUF7523"/>
    <property type="match status" value="1"/>
</dbReference>
<evidence type="ECO:0000313" key="1">
    <source>
        <dbReference type="EMBL" id="ELZ38033.1"/>
    </source>
</evidence>
<dbReference type="PATRIC" id="fig|1227484.4.peg.2216"/>
<dbReference type="EMBL" id="AOJE01000059">
    <property type="protein sequence ID" value="ELZ38033.1"/>
    <property type="molecule type" value="Genomic_DNA"/>
</dbReference>
<reference evidence="1 2" key="1">
    <citation type="journal article" date="2014" name="PLoS Genet.">
        <title>Phylogenetically driven sequencing of extremely halophilic archaea reveals strategies for static and dynamic osmo-response.</title>
        <authorList>
            <person name="Becker E.A."/>
            <person name="Seitzer P.M."/>
            <person name="Tritt A."/>
            <person name="Larsen D."/>
            <person name="Krusor M."/>
            <person name="Yao A.I."/>
            <person name="Wu D."/>
            <person name="Madern D."/>
            <person name="Eisen J.A."/>
            <person name="Darling A.E."/>
            <person name="Facciotti M.T."/>
        </authorList>
    </citation>
    <scope>NUCLEOTIDE SEQUENCE [LARGE SCALE GENOMIC DNA]</scope>
    <source>
        <strain evidence="1 2">DSM 1137</strain>
    </source>
</reference>
<gene>
    <name evidence="1" type="ORF">C471_11281</name>
</gene>
<dbReference type="eggNOG" id="arCOG04645">
    <property type="taxonomic scope" value="Archaea"/>
</dbReference>